<keyword evidence="4" id="KW-0934">Plastid</keyword>
<sequence length="284" mass="30020">MGRFRGATFLIVGGGLCFAPSFVPLVSSSYRSYRLPSGQSARAQDGPSTFPGAGVPLALVGTAALMAVARTTQVARRAEEAKASKASKPAAKEPKEAVEASAAKEPSAAEATSDPVEDSEPAKPVGFDITKQIGATPPLGFWDPAKLCKSEQQFREFRVAELKHGRVAMMAALGAVVQHFVTFPGFGNVPRGIEAPTDGLGGLGFLVLVGLSGYLESEVWKQDDKKEPGDFGDPLGIAEKVGKYDDEWRNREVNNGRFAMFAAMGIIVAENETGLDAVEQIFGV</sequence>
<evidence type="ECO:0000256" key="1">
    <source>
        <dbReference type="ARBA" id="ARBA00004229"/>
    </source>
</evidence>
<keyword evidence="8" id="KW-1185">Reference proteome</keyword>
<keyword evidence="2" id="KW-0150">Chloroplast</keyword>
<feature type="compositionally biased region" description="Low complexity" evidence="5">
    <location>
        <begin position="99"/>
        <end position="111"/>
    </location>
</feature>
<keyword evidence="6" id="KW-0472">Membrane</keyword>
<keyword evidence="6" id="KW-0812">Transmembrane</keyword>
<evidence type="ECO:0000256" key="5">
    <source>
        <dbReference type="SAM" id="MobiDB-lite"/>
    </source>
</evidence>
<feature type="region of interest" description="Disordered" evidence="5">
    <location>
        <begin position="79"/>
        <end position="124"/>
    </location>
</feature>
<dbReference type="Gene3D" id="1.10.3460.10">
    <property type="entry name" value="Chlorophyll a/b binding protein domain"/>
    <property type="match status" value="1"/>
</dbReference>
<accession>A0ABP0RLR5</accession>
<feature type="transmembrane region" description="Helical" evidence="6">
    <location>
        <begin position="7"/>
        <end position="30"/>
    </location>
</feature>
<feature type="transmembrane region" description="Helical" evidence="6">
    <location>
        <begin position="50"/>
        <end position="69"/>
    </location>
</feature>
<keyword evidence="6" id="KW-1133">Transmembrane helix</keyword>
<reference evidence="7 8" key="1">
    <citation type="submission" date="2024-02" db="EMBL/GenBank/DDBJ databases">
        <authorList>
            <person name="Chen Y."/>
            <person name="Shah S."/>
            <person name="Dougan E. K."/>
            <person name="Thang M."/>
            <person name="Chan C."/>
        </authorList>
    </citation>
    <scope>NUCLEOTIDE SEQUENCE [LARGE SCALE GENOMIC DNA]</scope>
</reference>
<organism evidence="7 8">
    <name type="scientific">Durusdinium trenchii</name>
    <dbReference type="NCBI Taxonomy" id="1381693"/>
    <lineage>
        <taxon>Eukaryota</taxon>
        <taxon>Sar</taxon>
        <taxon>Alveolata</taxon>
        <taxon>Dinophyceae</taxon>
        <taxon>Suessiales</taxon>
        <taxon>Symbiodiniaceae</taxon>
        <taxon>Durusdinium</taxon>
    </lineage>
</organism>
<evidence type="ECO:0000256" key="4">
    <source>
        <dbReference type="ARBA" id="ARBA00022640"/>
    </source>
</evidence>
<evidence type="ECO:0000256" key="6">
    <source>
        <dbReference type="SAM" id="Phobius"/>
    </source>
</evidence>
<dbReference type="Proteomes" id="UP001642464">
    <property type="component" value="Unassembled WGS sequence"/>
</dbReference>
<evidence type="ECO:0000256" key="2">
    <source>
        <dbReference type="ARBA" id="ARBA00022528"/>
    </source>
</evidence>
<keyword evidence="3" id="KW-0602">Photosynthesis</keyword>
<comment type="subcellular location">
    <subcellularLocation>
        <location evidence="1">Plastid</location>
        <location evidence="1">Chloroplast</location>
    </subcellularLocation>
</comment>
<evidence type="ECO:0000256" key="3">
    <source>
        <dbReference type="ARBA" id="ARBA00022531"/>
    </source>
</evidence>
<protein>
    <submittedName>
        <fullName evidence="7">Chloroplastic</fullName>
    </submittedName>
</protein>
<evidence type="ECO:0000313" key="7">
    <source>
        <dbReference type="EMBL" id="CAK9100191.1"/>
    </source>
</evidence>
<dbReference type="InterPro" id="IPR001344">
    <property type="entry name" value="Chloro_AB-bd_pln"/>
</dbReference>
<evidence type="ECO:0000313" key="8">
    <source>
        <dbReference type="Proteomes" id="UP001642464"/>
    </source>
</evidence>
<proteinExistence type="predicted"/>
<dbReference type="Pfam" id="PF00504">
    <property type="entry name" value="Chloroa_b-bind"/>
    <property type="match status" value="1"/>
</dbReference>
<dbReference type="PANTHER" id="PTHR21649">
    <property type="entry name" value="CHLOROPHYLL A/B BINDING PROTEIN"/>
    <property type="match status" value="1"/>
</dbReference>
<gene>
    <name evidence="7" type="ORF">SCF082_LOCUS46901</name>
</gene>
<name>A0ABP0RLR5_9DINO</name>
<dbReference type="SUPFAM" id="SSF103511">
    <property type="entry name" value="Chlorophyll a-b binding protein"/>
    <property type="match status" value="1"/>
</dbReference>
<dbReference type="EMBL" id="CAXAMM010041585">
    <property type="protein sequence ID" value="CAK9100191.1"/>
    <property type="molecule type" value="Genomic_DNA"/>
</dbReference>
<comment type="caution">
    <text evidence="7">The sequence shown here is derived from an EMBL/GenBank/DDBJ whole genome shotgun (WGS) entry which is preliminary data.</text>
</comment>
<dbReference type="InterPro" id="IPR022796">
    <property type="entry name" value="Chloroa_b-bind"/>
</dbReference>